<protein>
    <submittedName>
        <fullName evidence="2">ATP-binding protein</fullName>
    </submittedName>
</protein>
<evidence type="ECO:0000259" key="1">
    <source>
        <dbReference type="Pfam" id="PF01695"/>
    </source>
</evidence>
<keyword evidence="3" id="KW-1185">Reference proteome</keyword>
<organism evidence="2 3">
    <name type="scientific">Peloplasma aerotolerans</name>
    <dbReference type="NCBI Taxonomy" id="3044389"/>
    <lineage>
        <taxon>Bacteria</taxon>
        <taxon>Bacillati</taxon>
        <taxon>Mycoplasmatota</taxon>
        <taxon>Mollicutes</taxon>
        <taxon>Acholeplasmatales</taxon>
        <taxon>Acholeplasmataceae</taxon>
        <taxon>Peloplasma</taxon>
    </lineage>
</organism>
<proteinExistence type="predicted"/>
<dbReference type="GO" id="GO:0005524">
    <property type="term" value="F:ATP binding"/>
    <property type="evidence" value="ECO:0007669"/>
    <property type="project" value="UniProtKB-KW"/>
</dbReference>
<gene>
    <name evidence="2" type="ORF">QJ521_01650</name>
</gene>
<dbReference type="AlphaFoldDB" id="A0AAW6U8H1"/>
<dbReference type="SUPFAM" id="SSF52540">
    <property type="entry name" value="P-loop containing nucleoside triphosphate hydrolases"/>
    <property type="match status" value="1"/>
</dbReference>
<keyword evidence="2" id="KW-0547">Nucleotide-binding</keyword>
<reference evidence="2" key="1">
    <citation type="submission" date="2023-05" db="EMBL/GenBank/DDBJ databases">
        <title>Mariniplasma microaerophilum sp. nov., a novel anaerobic mollicute isolated from terrestrial mud volcano, Taman Peninsula, Russia.</title>
        <authorList>
            <person name="Khomyakova M.A."/>
            <person name="Merkel A.Y."/>
            <person name="Slobodkin A.I."/>
        </authorList>
    </citation>
    <scope>NUCLEOTIDE SEQUENCE</scope>
    <source>
        <strain evidence="2">M4Ah</strain>
    </source>
</reference>
<dbReference type="EMBL" id="JASCXW010000003">
    <property type="protein sequence ID" value="MDI6452254.1"/>
    <property type="molecule type" value="Genomic_DNA"/>
</dbReference>
<dbReference type="PANTHER" id="PTHR30050">
    <property type="entry name" value="CHROMOSOMAL REPLICATION INITIATOR PROTEIN DNAA"/>
    <property type="match status" value="1"/>
</dbReference>
<dbReference type="PANTHER" id="PTHR30050:SF8">
    <property type="entry name" value="PRIMOSOMAL PROTEIN DNAI"/>
    <property type="match status" value="1"/>
</dbReference>
<feature type="domain" description="IstB-like ATP-binding" evidence="1">
    <location>
        <begin position="100"/>
        <end position="228"/>
    </location>
</feature>
<name>A0AAW6U8H1_9MOLU</name>
<dbReference type="CDD" id="cd00009">
    <property type="entry name" value="AAA"/>
    <property type="match status" value="1"/>
</dbReference>
<evidence type="ECO:0000313" key="2">
    <source>
        <dbReference type="EMBL" id="MDI6452254.1"/>
    </source>
</evidence>
<dbReference type="InterPro" id="IPR002611">
    <property type="entry name" value="IstB_ATP-bd"/>
</dbReference>
<dbReference type="GO" id="GO:0006260">
    <property type="term" value="P:DNA replication"/>
    <property type="evidence" value="ECO:0007669"/>
    <property type="project" value="TreeGrafter"/>
</dbReference>
<dbReference type="RefSeq" id="WP_282838669.1">
    <property type="nucleotide sequence ID" value="NZ_JASCXW010000003.1"/>
</dbReference>
<evidence type="ECO:0000313" key="3">
    <source>
        <dbReference type="Proteomes" id="UP001431532"/>
    </source>
</evidence>
<dbReference type="Gene3D" id="3.40.50.300">
    <property type="entry name" value="P-loop containing nucleotide triphosphate hydrolases"/>
    <property type="match status" value="1"/>
</dbReference>
<comment type="caution">
    <text evidence="2">The sequence shown here is derived from an EMBL/GenBank/DDBJ whole genome shotgun (WGS) entry which is preliminary data.</text>
</comment>
<sequence length="273" mass="32349">MTLEEMKKVISKDPETRNIEVPEVDIYKVYQYLLERDQKGAKNGYEPVLMTDPYIEIIYRPTKEKAIEIKREKIRQHLKFYDSEVYIQDASLSRFEVFNDERQHAYEESLAFINEYRKDRYSKGIFFYGKNWTGKSYLLSAIAQELAEKNISVLFVYMPDLVRSIKQGMNEGNLEERINQLKQADVLMLDDVGGENMTPWFRDEILVPIMQYRLSAKLPVFMSSNYDFERLIDFLAVNKDEASLMKAARLIQRIKDLMTPIRLVKEQFKEKNT</sequence>
<accession>A0AAW6U8H1</accession>
<dbReference type="Proteomes" id="UP001431532">
    <property type="component" value="Unassembled WGS sequence"/>
</dbReference>
<keyword evidence="2" id="KW-0067">ATP-binding</keyword>
<dbReference type="InterPro" id="IPR027417">
    <property type="entry name" value="P-loop_NTPase"/>
</dbReference>
<dbReference type="Pfam" id="PF01695">
    <property type="entry name" value="IstB_IS21"/>
    <property type="match status" value="1"/>
</dbReference>